<protein>
    <submittedName>
        <fullName evidence="2">Uncharacterized protein</fullName>
    </submittedName>
</protein>
<dbReference type="EMBL" id="CP092864">
    <property type="protein sequence ID" value="UYV64011.1"/>
    <property type="molecule type" value="Genomic_DNA"/>
</dbReference>
<evidence type="ECO:0000256" key="1">
    <source>
        <dbReference type="SAM" id="MobiDB-lite"/>
    </source>
</evidence>
<sequence>MRPLVIHHRSGDLTTREGCLSPSQTILVLVGPGHPPQVRWLDYRKGISVSGSVLPRLKVASGSISTPRNHQRSGDLTTREGCLSPSQTILVLVGPGHPPQVRWLDYRKGISVSGSVLPRLKVASGSISTPRNHQRCARSSPVENHHSTKTAPSITNHIHTIFTGFYMIVAVHACGVDVEKGPIRQQLWNAPPCDNVESWFGAQSRMIPEPKPPCLTLDLKSTSNDGVPARRRRRRSPSTERRRRSPSTERRRRSPSTATTTTESQHGAATTESQHGDDDDGVPSTERRRRSPSTERRRRSPSTATTTTESQHGAATTESQHGDDDDGVPARSGDDGVPARRRRRRSPSTERRRRSPSTERRRRSPSTATTTTESQHGAATTESQHGDDDDGVPARSGDDGVPARSGDDGVPARRGGDGVPSLDKENPC</sequence>
<feature type="compositionally biased region" description="Basic residues" evidence="1">
    <location>
        <begin position="287"/>
        <end position="300"/>
    </location>
</feature>
<feature type="region of interest" description="Disordered" evidence="1">
    <location>
        <begin position="211"/>
        <end position="428"/>
    </location>
</feature>
<feature type="compositionally biased region" description="Basic and acidic residues" evidence="1">
    <location>
        <begin position="405"/>
        <end position="428"/>
    </location>
</feature>
<reference evidence="2 3" key="1">
    <citation type="submission" date="2022-01" db="EMBL/GenBank/DDBJ databases">
        <title>A chromosomal length assembly of Cordylochernes scorpioides.</title>
        <authorList>
            <person name="Zeh D."/>
            <person name="Zeh J."/>
        </authorList>
    </citation>
    <scope>NUCLEOTIDE SEQUENCE [LARGE SCALE GENOMIC DNA]</scope>
    <source>
        <strain evidence="2">IN4F17</strain>
        <tissue evidence="2">Whole Body</tissue>
    </source>
</reference>
<accession>A0ABY6K580</accession>
<feature type="compositionally biased region" description="Low complexity" evidence="1">
    <location>
        <begin position="301"/>
        <end position="310"/>
    </location>
</feature>
<gene>
    <name evidence="2" type="ORF">LAZ67_2006320</name>
</gene>
<keyword evidence="3" id="KW-1185">Reference proteome</keyword>
<feature type="compositionally biased region" description="Low complexity" evidence="1">
    <location>
        <begin position="255"/>
        <end position="264"/>
    </location>
</feature>
<organism evidence="2 3">
    <name type="scientific">Cordylochernes scorpioides</name>
    <dbReference type="NCBI Taxonomy" id="51811"/>
    <lineage>
        <taxon>Eukaryota</taxon>
        <taxon>Metazoa</taxon>
        <taxon>Ecdysozoa</taxon>
        <taxon>Arthropoda</taxon>
        <taxon>Chelicerata</taxon>
        <taxon>Arachnida</taxon>
        <taxon>Pseudoscorpiones</taxon>
        <taxon>Cheliferoidea</taxon>
        <taxon>Chernetidae</taxon>
        <taxon>Cordylochernes</taxon>
    </lineage>
</organism>
<feature type="compositionally biased region" description="Basic residues" evidence="1">
    <location>
        <begin position="229"/>
        <end position="254"/>
    </location>
</feature>
<feature type="compositionally biased region" description="Low complexity" evidence="1">
    <location>
        <begin position="365"/>
        <end position="374"/>
    </location>
</feature>
<feature type="compositionally biased region" description="Basic residues" evidence="1">
    <location>
        <begin position="339"/>
        <end position="364"/>
    </location>
</feature>
<proteinExistence type="predicted"/>
<evidence type="ECO:0000313" key="3">
    <source>
        <dbReference type="Proteomes" id="UP001235939"/>
    </source>
</evidence>
<name>A0ABY6K580_9ARAC</name>
<evidence type="ECO:0000313" key="2">
    <source>
        <dbReference type="EMBL" id="UYV64011.1"/>
    </source>
</evidence>
<dbReference type="Proteomes" id="UP001235939">
    <property type="component" value="Chromosome 02"/>
</dbReference>
<feature type="region of interest" description="Disordered" evidence="1">
    <location>
        <begin position="126"/>
        <end position="151"/>
    </location>
</feature>